<feature type="transmembrane region" description="Helical" evidence="2">
    <location>
        <begin position="277"/>
        <end position="299"/>
    </location>
</feature>
<evidence type="ECO:0000313" key="4">
    <source>
        <dbReference type="Proteomes" id="UP000266915"/>
    </source>
</evidence>
<feature type="region of interest" description="Disordered" evidence="1">
    <location>
        <begin position="1"/>
        <end position="152"/>
    </location>
</feature>
<dbReference type="AlphaFoldDB" id="A0A3N2C5X6"/>
<dbReference type="Proteomes" id="UP000266915">
    <property type="component" value="Unassembled WGS sequence"/>
</dbReference>
<organism evidence="3 4">
    <name type="scientific">Plantibacter flavus</name>
    <dbReference type="NCBI Taxonomy" id="150123"/>
    <lineage>
        <taxon>Bacteria</taxon>
        <taxon>Bacillati</taxon>
        <taxon>Actinomycetota</taxon>
        <taxon>Actinomycetes</taxon>
        <taxon>Micrococcales</taxon>
        <taxon>Microbacteriaceae</taxon>
        <taxon>Plantibacter</taxon>
    </lineage>
</organism>
<feature type="transmembrane region" description="Helical" evidence="2">
    <location>
        <begin position="194"/>
        <end position="218"/>
    </location>
</feature>
<evidence type="ECO:0000313" key="3">
    <source>
        <dbReference type="EMBL" id="ROR82909.1"/>
    </source>
</evidence>
<feature type="compositionally biased region" description="Low complexity" evidence="1">
    <location>
        <begin position="312"/>
        <end position="370"/>
    </location>
</feature>
<keyword evidence="4" id="KW-1185">Reference proteome</keyword>
<evidence type="ECO:0000256" key="2">
    <source>
        <dbReference type="SAM" id="Phobius"/>
    </source>
</evidence>
<keyword evidence="3" id="KW-0830">Ubiquinone</keyword>
<feature type="transmembrane region" description="Helical" evidence="2">
    <location>
        <begin position="230"/>
        <end position="257"/>
    </location>
</feature>
<evidence type="ECO:0000256" key="1">
    <source>
        <dbReference type="SAM" id="MobiDB-lite"/>
    </source>
</evidence>
<reference evidence="3 4" key="1">
    <citation type="submission" date="2018-11" db="EMBL/GenBank/DDBJ databases">
        <title>Sequencing the genomes of 1000 actinobacteria strains.</title>
        <authorList>
            <person name="Klenk H.-P."/>
        </authorList>
    </citation>
    <scope>NUCLEOTIDE SEQUENCE [LARGE SCALE GENOMIC DNA]</scope>
    <source>
        <strain evidence="3 4">DSM 14012</strain>
    </source>
</reference>
<accession>A0A3N2C5X6</accession>
<name>A0A3N2C5X6_9MICO</name>
<dbReference type="RefSeq" id="WP_085514040.1">
    <property type="nucleotide sequence ID" value="NZ_FXAP01000006.1"/>
</dbReference>
<keyword evidence="2" id="KW-0812">Transmembrane</keyword>
<sequence length="370" mass="39896">MTDPNAPQNVPSEQPTSVPPSEPPAFVADGKQQQQQQPRYGEMHPDPVQQQWDQTGQQTPAPQQGGQWGQPQTGEQAGQWGQPQQGQYGQPQHPGQPQHTGQYGQDTGQYGQPQQTGQYGAPQGQYGQPQQGQYGQPQQYAQAPQKAPNPRARETRLALVSVSIAAGIAAAVALVSLIGSFFSISEYYPVGDVLLSFGANLVNIALWGAGAALILIMVRPLTRVRTARDLIQSVGIAAAVGTGVMLLVVLIVTIVRGVVEQYGTPAFFVNQGFLSPILYGVTLAGFLTIGAVLVTRFVAPEGLADAPHEQHNGQQHGQQFQQGQHEQQGQHQQGQHQQGQHDQGSQQYGQAQQPYGQQPQAPQQHNPYQQ</sequence>
<gene>
    <name evidence="3" type="ORF">EDD42_3010</name>
</gene>
<feature type="compositionally biased region" description="Polar residues" evidence="1">
    <location>
        <begin position="1"/>
        <end position="16"/>
    </location>
</feature>
<feature type="compositionally biased region" description="Low complexity" evidence="1">
    <location>
        <begin position="49"/>
        <end position="145"/>
    </location>
</feature>
<keyword evidence="2" id="KW-0472">Membrane</keyword>
<feature type="transmembrane region" description="Helical" evidence="2">
    <location>
        <begin position="157"/>
        <end position="182"/>
    </location>
</feature>
<dbReference type="EMBL" id="RKHL01000001">
    <property type="protein sequence ID" value="ROR82909.1"/>
    <property type="molecule type" value="Genomic_DNA"/>
</dbReference>
<protein>
    <submittedName>
        <fullName evidence="3">NADH:ubiquinone oxidoreductase subunit 6 (Subunit J)</fullName>
    </submittedName>
</protein>
<feature type="region of interest" description="Disordered" evidence="1">
    <location>
        <begin position="305"/>
        <end position="370"/>
    </location>
</feature>
<proteinExistence type="predicted"/>
<comment type="caution">
    <text evidence="3">The sequence shown here is derived from an EMBL/GenBank/DDBJ whole genome shotgun (WGS) entry which is preliminary data.</text>
</comment>
<keyword evidence="2" id="KW-1133">Transmembrane helix</keyword>